<protein>
    <recommendedName>
        <fullName evidence="1">DUF1989 domain-containing protein</fullName>
    </recommendedName>
</protein>
<name>A0A9W8YEY4_9PLEO</name>
<dbReference type="PANTHER" id="PTHR31527:SF0">
    <property type="entry name" value="RE64534P"/>
    <property type="match status" value="1"/>
</dbReference>
<dbReference type="PANTHER" id="PTHR31527">
    <property type="entry name" value="RE64534P"/>
    <property type="match status" value="1"/>
</dbReference>
<organism evidence="2 3">
    <name type="scientific">Neocucurbitaria cava</name>
    <dbReference type="NCBI Taxonomy" id="798079"/>
    <lineage>
        <taxon>Eukaryota</taxon>
        <taxon>Fungi</taxon>
        <taxon>Dikarya</taxon>
        <taxon>Ascomycota</taxon>
        <taxon>Pezizomycotina</taxon>
        <taxon>Dothideomycetes</taxon>
        <taxon>Pleosporomycetidae</taxon>
        <taxon>Pleosporales</taxon>
        <taxon>Pleosporineae</taxon>
        <taxon>Cucurbitariaceae</taxon>
        <taxon>Neocucurbitaria</taxon>
    </lineage>
</organism>
<evidence type="ECO:0000313" key="3">
    <source>
        <dbReference type="Proteomes" id="UP001140560"/>
    </source>
</evidence>
<feature type="domain" description="DUF1989" evidence="1">
    <location>
        <begin position="45"/>
        <end position="221"/>
    </location>
</feature>
<dbReference type="OrthoDB" id="504708at2759"/>
<dbReference type="Pfam" id="PF09347">
    <property type="entry name" value="DUF1989"/>
    <property type="match status" value="1"/>
</dbReference>
<reference evidence="2" key="1">
    <citation type="submission" date="2022-10" db="EMBL/GenBank/DDBJ databases">
        <title>Tapping the CABI collections for fungal endophytes: first genome assemblies for Collariella, Neodidymelliopsis, Ascochyta clinopodiicola, Didymella pomorum, Didymosphaeria variabile, Neocosmospora piperis and Neocucurbitaria cava.</title>
        <authorList>
            <person name="Hill R."/>
        </authorList>
    </citation>
    <scope>NUCLEOTIDE SEQUENCE</scope>
    <source>
        <strain evidence="2">IMI 356814</strain>
    </source>
</reference>
<gene>
    <name evidence="2" type="ORF">N0V83_003089</name>
</gene>
<dbReference type="AlphaFoldDB" id="A0A9W8YEY4"/>
<keyword evidence="3" id="KW-1185">Reference proteome</keyword>
<accession>A0A9W8YEY4</accession>
<dbReference type="EMBL" id="JAPEUY010000004">
    <property type="protein sequence ID" value="KAJ4374348.1"/>
    <property type="molecule type" value="Genomic_DNA"/>
</dbReference>
<dbReference type="InterPro" id="IPR018959">
    <property type="entry name" value="DUF1989"/>
</dbReference>
<proteinExistence type="predicted"/>
<evidence type="ECO:0000313" key="2">
    <source>
        <dbReference type="EMBL" id="KAJ4374348.1"/>
    </source>
</evidence>
<sequence length="253" mass="27532">MRVPIPALQQHEEEAPINPIRNSNTVTAIPTAESFCINRKLTKHVVPAGHGYAFAVKKGTRFRIVDLHGEQVVDLMAWVSSTSNSTSSDSNPPVPTSATLTLEKMSTAYTRYHLRGVTPTLGEALYSNADRPLLRVTADTVKVHDMTFMACFPSLYTSQGLHNHRSCAQNIFEAMQPFGMKDILEIAEPFNCFQNTPNYSLKALGSSRAGDFVEFEAEVGLVIAVSCCPYDIEGFNGGTITDVAIVVSEGMGA</sequence>
<evidence type="ECO:0000259" key="1">
    <source>
        <dbReference type="Pfam" id="PF09347"/>
    </source>
</evidence>
<comment type="caution">
    <text evidence="2">The sequence shown here is derived from an EMBL/GenBank/DDBJ whole genome shotgun (WGS) entry which is preliminary data.</text>
</comment>
<dbReference type="Proteomes" id="UP001140560">
    <property type="component" value="Unassembled WGS sequence"/>
</dbReference>